<name>A0AAW1D8K1_9HEMI</name>
<dbReference type="GO" id="GO:0016705">
    <property type="term" value="F:oxidoreductase activity, acting on paired donors, with incorporation or reduction of molecular oxygen"/>
    <property type="evidence" value="ECO:0007669"/>
    <property type="project" value="InterPro"/>
</dbReference>
<keyword evidence="5 13" id="KW-0349">Heme</keyword>
<dbReference type="PROSITE" id="PS00086">
    <property type="entry name" value="CYTOCHROME_P450"/>
    <property type="match status" value="1"/>
</dbReference>
<dbReference type="GO" id="GO:0020037">
    <property type="term" value="F:heme binding"/>
    <property type="evidence" value="ECO:0007669"/>
    <property type="project" value="InterPro"/>
</dbReference>
<dbReference type="GO" id="GO:0005789">
    <property type="term" value="C:endoplasmic reticulum membrane"/>
    <property type="evidence" value="ECO:0007669"/>
    <property type="project" value="UniProtKB-SubCell"/>
</dbReference>
<evidence type="ECO:0000256" key="6">
    <source>
        <dbReference type="ARBA" id="ARBA00022723"/>
    </source>
</evidence>
<comment type="similarity">
    <text evidence="4 14">Belongs to the cytochrome P450 family.</text>
</comment>
<evidence type="ECO:0000256" key="14">
    <source>
        <dbReference type="RuleBase" id="RU000461"/>
    </source>
</evidence>
<keyword evidence="6 13" id="KW-0479">Metal-binding</keyword>
<dbReference type="PANTHER" id="PTHR24292">
    <property type="entry name" value="CYTOCHROME P450"/>
    <property type="match status" value="1"/>
</dbReference>
<evidence type="ECO:0000256" key="7">
    <source>
        <dbReference type="ARBA" id="ARBA00022824"/>
    </source>
</evidence>
<organism evidence="15 16">
    <name type="scientific">Rhynocoris fuscipes</name>
    <dbReference type="NCBI Taxonomy" id="488301"/>
    <lineage>
        <taxon>Eukaryota</taxon>
        <taxon>Metazoa</taxon>
        <taxon>Ecdysozoa</taxon>
        <taxon>Arthropoda</taxon>
        <taxon>Hexapoda</taxon>
        <taxon>Insecta</taxon>
        <taxon>Pterygota</taxon>
        <taxon>Neoptera</taxon>
        <taxon>Paraneoptera</taxon>
        <taxon>Hemiptera</taxon>
        <taxon>Heteroptera</taxon>
        <taxon>Panheteroptera</taxon>
        <taxon>Cimicomorpha</taxon>
        <taxon>Reduviidae</taxon>
        <taxon>Harpactorinae</taxon>
        <taxon>Harpactorini</taxon>
        <taxon>Rhynocoris</taxon>
    </lineage>
</organism>
<evidence type="ECO:0000256" key="2">
    <source>
        <dbReference type="ARBA" id="ARBA00004174"/>
    </source>
</evidence>
<keyword evidence="12" id="KW-0472">Membrane</keyword>
<dbReference type="Pfam" id="PF00067">
    <property type="entry name" value="p450"/>
    <property type="match status" value="1"/>
</dbReference>
<dbReference type="GO" id="GO:0004497">
    <property type="term" value="F:monooxygenase activity"/>
    <property type="evidence" value="ECO:0007669"/>
    <property type="project" value="UniProtKB-KW"/>
</dbReference>
<keyword evidence="9 14" id="KW-0560">Oxidoreductase</keyword>
<protein>
    <recommendedName>
        <fullName evidence="17">Cytochrome</fullName>
    </recommendedName>
</protein>
<accession>A0AAW1D8K1</accession>
<keyword evidence="7" id="KW-0256">Endoplasmic reticulum</keyword>
<dbReference type="PRINTS" id="PR00463">
    <property type="entry name" value="EP450I"/>
</dbReference>
<proteinExistence type="inferred from homology"/>
<keyword evidence="10 13" id="KW-0408">Iron</keyword>
<dbReference type="Gene3D" id="1.10.630.10">
    <property type="entry name" value="Cytochrome P450"/>
    <property type="match status" value="1"/>
</dbReference>
<evidence type="ECO:0000256" key="1">
    <source>
        <dbReference type="ARBA" id="ARBA00001971"/>
    </source>
</evidence>
<dbReference type="InterPro" id="IPR036396">
    <property type="entry name" value="Cyt_P450_sf"/>
</dbReference>
<dbReference type="Proteomes" id="UP001461498">
    <property type="component" value="Unassembled WGS sequence"/>
</dbReference>
<evidence type="ECO:0000256" key="3">
    <source>
        <dbReference type="ARBA" id="ARBA00004406"/>
    </source>
</evidence>
<dbReference type="PANTHER" id="PTHR24292:SF54">
    <property type="entry name" value="CYP9F3-RELATED"/>
    <property type="match status" value="1"/>
</dbReference>
<dbReference type="InterPro" id="IPR017972">
    <property type="entry name" value="Cyt_P450_CS"/>
</dbReference>
<dbReference type="FunFam" id="1.10.630.10:FF:000042">
    <property type="entry name" value="Cytochrome P450"/>
    <property type="match status" value="1"/>
</dbReference>
<dbReference type="GO" id="GO:0005506">
    <property type="term" value="F:iron ion binding"/>
    <property type="evidence" value="ECO:0007669"/>
    <property type="project" value="InterPro"/>
</dbReference>
<dbReference type="PRINTS" id="PR00385">
    <property type="entry name" value="P450"/>
</dbReference>
<reference evidence="15 16" key="1">
    <citation type="submission" date="2022-12" db="EMBL/GenBank/DDBJ databases">
        <title>Chromosome-level genome assembly of true bugs.</title>
        <authorList>
            <person name="Ma L."/>
            <person name="Li H."/>
        </authorList>
    </citation>
    <scope>NUCLEOTIDE SEQUENCE [LARGE SCALE GENOMIC DNA]</scope>
    <source>
        <strain evidence="15">Lab_2022b</strain>
    </source>
</reference>
<evidence type="ECO:0000313" key="15">
    <source>
        <dbReference type="EMBL" id="KAK9507334.1"/>
    </source>
</evidence>
<evidence type="ECO:0000256" key="11">
    <source>
        <dbReference type="ARBA" id="ARBA00023033"/>
    </source>
</evidence>
<keyword evidence="11 14" id="KW-0503">Monooxygenase</keyword>
<comment type="caution">
    <text evidence="15">The sequence shown here is derived from an EMBL/GenBank/DDBJ whole genome shotgun (WGS) entry which is preliminary data.</text>
</comment>
<evidence type="ECO:0000256" key="12">
    <source>
        <dbReference type="ARBA" id="ARBA00023136"/>
    </source>
</evidence>
<evidence type="ECO:0000256" key="10">
    <source>
        <dbReference type="ARBA" id="ARBA00023004"/>
    </source>
</evidence>
<keyword evidence="16" id="KW-1185">Reference proteome</keyword>
<evidence type="ECO:0000256" key="4">
    <source>
        <dbReference type="ARBA" id="ARBA00010617"/>
    </source>
</evidence>
<dbReference type="CDD" id="cd11056">
    <property type="entry name" value="CYP6-like"/>
    <property type="match status" value="1"/>
</dbReference>
<dbReference type="SUPFAM" id="SSF48264">
    <property type="entry name" value="Cytochrome P450"/>
    <property type="match status" value="1"/>
</dbReference>
<sequence length="510" mass="59372">MDITWTLLVILSTLLLYLYMKFKSYHKYWERKGVAHVKPLPIVGNMLDVLLMKRSNGELYADMYFRFPNEKVVGLYEVFKPVLVIRDTELIEKILVKDFQYFVDHAPIIEEDGLFSKGLFQLRGGVWRSVRYKLSPAFTSGKLKLIFDDMVECTSDMINEVKKNINKDYEIKNAVSNYTLDVMANTVFGIKINDKNARAEFLKMGSEIFDVKPFRFMCILALSLFPKFSKLLGIKFLSKETTQYFLEILKNTFDQRSNGKNQRNDYLQHLIRLKERGSIEIQSKDDEDLYLDLDGKAPLENVEITEHLLYGQAFQFLTAGFEPLYNTIVITLYDMCRFPETQEAARNEIKEVLAKHGKFTYQAVKEMTYLEQCVQETLRMHPLTPFLFRECTKNYITDDGLEIEKGQKIIIPLDGIHMDPKYYPNPEVFKPDRLPPNSIRNNFTYMPFGDGPRMCIGLRFAMVELKLAIAKLLDNFKFSLSPKTKVPFEINKLSFLPVPTTKLLFNITPV</sequence>
<feature type="binding site" description="axial binding residue" evidence="13">
    <location>
        <position position="455"/>
    </location>
    <ligand>
        <name>heme</name>
        <dbReference type="ChEBI" id="CHEBI:30413"/>
    </ligand>
    <ligandPart>
        <name>Fe</name>
        <dbReference type="ChEBI" id="CHEBI:18248"/>
    </ligandPart>
</feature>
<keyword evidence="8" id="KW-0492">Microsome</keyword>
<dbReference type="InterPro" id="IPR001128">
    <property type="entry name" value="Cyt_P450"/>
</dbReference>
<evidence type="ECO:0000256" key="5">
    <source>
        <dbReference type="ARBA" id="ARBA00022617"/>
    </source>
</evidence>
<evidence type="ECO:0008006" key="17">
    <source>
        <dbReference type="Google" id="ProtNLM"/>
    </source>
</evidence>
<evidence type="ECO:0000256" key="8">
    <source>
        <dbReference type="ARBA" id="ARBA00022848"/>
    </source>
</evidence>
<evidence type="ECO:0000256" key="13">
    <source>
        <dbReference type="PIRSR" id="PIRSR602401-1"/>
    </source>
</evidence>
<dbReference type="InterPro" id="IPR050476">
    <property type="entry name" value="Insect_CytP450_Detox"/>
</dbReference>
<evidence type="ECO:0000313" key="16">
    <source>
        <dbReference type="Proteomes" id="UP001461498"/>
    </source>
</evidence>
<gene>
    <name evidence="15" type="ORF">O3M35_007213</name>
</gene>
<evidence type="ECO:0000256" key="9">
    <source>
        <dbReference type="ARBA" id="ARBA00023002"/>
    </source>
</evidence>
<comment type="cofactor">
    <cofactor evidence="1 13">
        <name>heme</name>
        <dbReference type="ChEBI" id="CHEBI:30413"/>
    </cofactor>
</comment>
<dbReference type="EMBL" id="JAPXFL010000004">
    <property type="protein sequence ID" value="KAK9507334.1"/>
    <property type="molecule type" value="Genomic_DNA"/>
</dbReference>
<comment type="subcellular location">
    <subcellularLocation>
        <location evidence="3">Endoplasmic reticulum membrane</location>
        <topology evidence="3">Peripheral membrane protein</topology>
    </subcellularLocation>
    <subcellularLocation>
        <location evidence="2">Microsome membrane</location>
        <topology evidence="2">Peripheral membrane protein</topology>
    </subcellularLocation>
</comment>
<dbReference type="AlphaFoldDB" id="A0AAW1D8K1"/>
<dbReference type="InterPro" id="IPR002401">
    <property type="entry name" value="Cyt_P450_E_grp-I"/>
</dbReference>